<dbReference type="GO" id="GO:0015833">
    <property type="term" value="P:peptide transport"/>
    <property type="evidence" value="ECO:0007669"/>
    <property type="project" value="TreeGrafter"/>
</dbReference>
<dbReference type="PANTHER" id="PTHR30290">
    <property type="entry name" value="PERIPLASMIC BINDING COMPONENT OF ABC TRANSPORTER"/>
    <property type="match status" value="1"/>
</dbReference>
<organism evidence="7 8">
    <name type="scientific">Antarctobacter heliothermus</name>
    <dbReference type="NCBI Taxonomy" id="74033"/>
    <lineage>
        <taxon>Bacteria</taxon>
        <taxon>Pseudomonadati</taxon>
        <taxon>Pseudomonadota</taxon>
        <taxon>Alphaproteobacteria</taxon>
        <taxon>Rhodobacterales</taxon>
        <taxon>Roseobacteraceae</taxon>
        <taxon>Antarctobacter</taxon>
    </lineage>
</organism>
<dbReference type="InterPro" id="IPR039424">
    <property type="entry name" value="SBP_5"/>
</dbReference>
<gene>
    <name evidence="7" type="ORF">SAMN04488078_1003124</name>
</gene>
<dbReference type="Proteomes" id="UP000198440">
    <property type="component" value="Unassembled WGS sequence"/>
</dbReference>
<dbReference type="SUPFAM" id="SSF53850">
    <property type="entry name" value="Periplasmic binding protein-like II"/>
    <property type="match status" value="1"/>
</dbReference>
<sequence length="525" mass="58241">MDNTRKRRRRLPALPGIALTAAMAVGATAASAQELVWARYGDIDSLDPHRATSTLSMQVWDQIYDTLLAFDMEGTPGPNMAKSWEASDDGLEYTFTLNEGIMCHDGTAFDANDVKFTIDRAFGDTPSLTKTSWGPITDVSVIDPLTFKVTLASKFGAFLPFLADSFSSMVCDTNTADTFGSTTAIGTGPFILDEWVKGSEIVLSKNPDYVNFGEPFDNKGAPHIDKLLIRTVPEAQTRLAALRTGEVHIAEPPFDDIEAIKSAGELDIMVAENTGQDVFWEFTVSRPPFDDIRARQAVAYATDPQMAIDIIYGGLTNREWCPVARGVFGNDQEFCKQYGYEYNPEKAMELLAEMGYGPDNPMETTMFVWTGGNRHKLAEFFQSQLAQVGIDASIEIMDIGTMNARVKEQNESPDLDTPGTFDMMTWSWYDPDILYQLWHSPGAYTGFQNAELDAMLEETRTTIDPDARLEKVQAVIKYLMENAVHIGLYSPGWEWVFAVRPEVEGFKVGPFLHPNFLDVTVTSGG</sequence>
<comment type="subcellular location">
    <subcellularLocation>
        <location evidence="1">Periplasm</location>
    </subcellularLocation>
</comment>
<comment type="similarity">
    <text evidence="2">Belongs to the bacterial solute-binding protein 5 family.</text>
</comment>
<dbReference type="Pfam" id="PF00496">
    <property type="entry name" value="SBP_bac_5"/>
    <property type="match status" value="1"/>
</dbReference>
<dbReference type="PANTHER" id="PTHR30290:SF9">
    <property type="entry name" value="OLIGOPEPTIDE-BINDING PROTEIN APPA"/>
    <property type="match status" value="1"/>
</dbReference>
<accession>A0A239BIL1</accession>
<evidence type="ECO:0000256" key="1">
    <source>
        <dbReference type="ARBA" id="ARBA00004418"/>
    </source>
</evidence>
<evidence type="ECO:0000313" key="7">
    <source>
        <dbReference type="EMBL" id="SNS07261.1"/>
    </source>
</evidence>
<evidence type="ECO:0000256" key="3">
    <source>
        <dbReference type="ARBA" id="ARBA00022448"/>
    </source>
</evidence>
<evidence type="ECO:0000256" key="5">
    <source>
        <dbReference type="SAM" id="SignalP"/>
    </source>
</evidence>
<dbReference type="InterPro" id="IPR030678">
    <property type="entry name" value="Peptide/Ni-bd"/>
</dbReference>
<dbReference type="GO" id="GO:1904680">
    <property type="term" value="F:peptide transmembrane transporter activity"/>
    <property type="evidence" value="ECO:0007669"/>
    <property type="project" value="TreeGrafter"/>
</dbReference>
<dbReference type="InterPro" id="IPR000914">
    <property type="entry name" value="SBP_5_dom"/>
</dbReference>
<dbReference type="RefSeq" id="WP_245823127.1">
    <property type="nucleotide sequence ID" value="NZ_FZON01000003.1"/>
</dbReference>
<dbReference type="AlphaFoldDB" id="A0A239BIL1"/>
<dbReference type="Gene3D" id="3.10.105.10">
    <property type="entry name" value="Dipeptide-binding Protein, Domain 3"/>
    <property type="match status" value="1"/>
</dbReference>
<dbReference type="CDD" id="cd00995">
    <property type="entry name" value="PBP2_NikA_DppA_OppA_like"/>
    <property type="match status" value="1"/>
</dbReference>
<dbReference type="GO" id="GO:0043190">
    <property type="term" value="C:ATP-binding cassette (ABC) transporter complex"/>
    <property type="evidence" value="ECO:0007669"/>
    <property type="project" value="InterPro"/>
</dbReference>
<dbReference type="PIRSF" id="PIRSF002741">
    <property type="entry name" value="MppA"/>
    <property type="match status" value="1"/>
</dbReference>
<feature type="domain" description="Solute-binding protein family 5" evidence="6">
    <location>
        <begin position="76"/>
        <end position="430"/>
    </location>
</feature>
<protein>
    <submittedName>
        <fullName evidence="7">Peptide/nickel transport system substrate-binding protein</fullName>
    </submittedName>
</protein>
<reference evidence="7 8" key="1">
    <citation type="submission" date="2017-06" db="EMBL/GenBank/DDBJ databases">
        <authorList>
            <person name="Kim H.J."/>
            <person name="Triplett B.A."/>
        </authorList>
    </citation>
    <scope>NUCLEOTIDE SEQUENCE [LARGE SCALE GENOMIC DNA]</scope>
    <source>
        <strain evidence="7 8">DSM 11445</strain>
    </source>
</reference>
<evidence type="ECO:0000313" key="8">
    <source>
        <dbReference type="Proteomes" id="UP000198440"/>
    </source>
</evidence>
<proteinExistence type="inferred from homology"/>
<evidence type="ECO:0000256" key="4">
    <source>
        <dbReference type="ARBA" id="ARBA00022729"/>
    </source>
</evidence>
<feature type="signal peptide" evidence="5">
    <location>
        <begin position="1"/>
        <end position="32"/>
    </location>
</feature>
<keyword evidence="3" id="KW-0813">Transport</keyword>
<dbReference type="EMBL" id="FZON01000003">
    <property type="protein sequence ID" value="SNS07261.1"/>
    <property type="molecule type" value="Genomic_DNA"/>
</dbReference>
<evidence type="ECO:0000259" key="6">
    <source>
        <dbReference type="Pfam" id="PF00496"/>
    </source>
</evidence>
<dbReference type="Gene3D" id="3.40.190.10">
    <property type="entry name" value="Periplasmic binding protein-like II"/>
    <property type="match status" value="1"/>
</dbReference>
<dbReference type="GO" id="GO:0030288">
    <property type="term" value="C:outer membrane-bounded periplasmic space"/>
    <property type="evidence" value="ECO:0007669"/>
    <property type="project" value="UniProtKB-ARBA"/>
</dbReference>
<feature type="chain" id="PRO_5012534319" evidence="5">
    <location>
        <begin position="33"/>
        <end position="525"/>
    </location>
</feature>
<keyword evidence="4 5" id="KW-0732">Signal</keyword>
<evidence type="ECO:0000256" key="2">
    <source>
        <dbReference type="ARBA" id="ARBA00005695"/>
    </source>
</evidence>
<name>A0A239BIL1_9RHOB</name>